<dbReference type="SUPFAM" id="SSF82185">
    <property type="entry name" value="Histone H3 K4-specific methyltransferase SET7/9 N-terminal domain"/>
    <property type="match status" value="1"/>
</dbReference>
<sequence length="157" mass="18444">MKKLIYILLVFGFFQGFSQEIKTVSFSELEFEINKDTTQIKAKKDGKYLNGKYKLISNPEKDEYSLNEFKDGKIIGLQKSYRYGTLTGTKEFKNGMQNGYHILYDKAGKNIMWKIHYVNGKKHGLTWWADTGNEYYINGEKATQAEFEEYEKNNNRK</sequence>
<gene>
    <name evidence="2" type="ORF">R3L15_09720</name>
    <name evidence="1" type="ORF">R3L16_11865</name>
</gene>
<dbReference type="Gene3D" id="2.20.110.10">
    <property type="entry name" value="Histone H3 K4-specific methyltransferase SET7/9 N-terminal domain"/>
    <property type="match status" value="1"/>
</dbReference>
<dbReference type="KEGG" id="mcaa:R3L15_09720"/>
<evidence type="ECO:0000313" key="1">
    <source>
        <dbReference type="EMBL" id="WXA02438.1"/>
    </source>
</evidence>
<reference evidence="2 3" key="1">
    <citation type="submission" date="2023-10" db="EMBL/GenBank/DDBJ databases">
        <title>Culture-based analysis of two novel bacteria associated with mangrove crab gills.</title>
        <authorList>
            <person name="Yang X."/>
            <person name="Garuglieri E."/>
            <person name="Van Goethem M.W."/>
            <person name="Fusi M."/>
            <person name="Marasco R."/>
            <person name="Daffonchio D.G."/>
        </authorList>
    </citation>
    <scope>NUCLEOTIDE SEQUENCE</scope>
    <source>
        <strain evidence="2">UG2-1</strain>
        <strain evidence="1">UG2-2</strain>
        <strain evidence="3">UG2_2</strain>
    </source>
</reference>
<evidence type="ECO:0008006" key="4">
    <source>
        <dbReference type="Google" id="ProtNLM"/>
    </source>
</evidence>
<protein>
    <recommendedName>
        <fullName evidence="4">MORN repeat variant</fullName>
    </recommendedName>
</protein>
<accession>A0AAU6P4E3</accession>
<dbReference type="Proteomes" id="UP001368318">
    <property type="component" value="Chromosome"/>
</dbReference>
<proteinExistence type="predicted"/>
<evidence type="ECO:0000313" key="3">
    <source>
        <dbReference type="Proteomes" id="UP001368318"/>
    </source>
</evidence>
<dbReference type="EMBL" id="CP136925">
    <property type="protein sequence ID" value="WXA12400.1"/>
    <property type="molecule type" value="Genomic_DNA"/>
</dbReference>
<dbReference type="RefSeq" id="WP_338731400.1">
    <property type="nucleotide sequence ID" value="NZ_CP136924.1"/>
</dbReference>
<organism evidence="2">
    <name type="scientific">Mangrovimonas cancribranchiae</name>
    <dbReference type="NCBI Taxonomy" id="3080055"/>
    <lineage>
        <taxon>Bacteria</taxon>
        <taxon>Pseudomonadati</taxon>
        <taxon>Bacteroidota</taxon>
        <taxon>Flavobacteriia</taxon>
        <taxon>Flavobacteriales</taxon>
        <taxon>Flavobacteriaceae</taxon>
        <taxon>Mangrovimonas</taxon>
    </lineage>
</organism>
<dbReference type="AlphaFoldDB" id="A0AAU6P4E3"/>
<dbReference type="EMBL" id="CP136924">
    <property type="protein sequence ID" value="WXA02438.1"/>
    <property type="molecule type" value="Genomic_DNA"/>
</dbReference>
<keyword evidence="3" id="KW-1185">Reference proteome</keyword>
<name>A0AAU6P4E3_9FLAO</name>
<evidence type="ECO:0000313" key="2">
    <source>
        <dbReference type="EMBL" id="WXA12400.1"/>
    </source>
</evidence>